<evidence type="ECO:0000313" key="2">
    <source>
        <dbReference type="Proteomes" id="UP000740926"/>
    </source>
</evidence>
<dbReference type="Proteomes" id="UP000740926">
    <property type="component" value="Unassembled WGS sequence"/>
</dbReference>
<accession>A0A9P6Y529</accession>
<sequence length="131" mass="13913">MRALIDHPRPAPGACMSTIDVRHAHALPDAQARAAIEQVAAKLSERFGLKSSWTADVLNFSGSGVDGAIELQPGAVRVTAKLGFLLSAGIFLALGRCLSQDDFLQWGWRIPFVASALLVGLGFKPLYAAGR</sequence>
<name>A0A9P6Y529_9FUNG</name>
<dbReference type="Pfam" id="PF09650">
    <property type="entry name" value="PHA_gran_rgn"/>
    <property type="match status" value="1"/>
</dbReference>
<dbReference type="NCBIfam" id="TIGR02610">
    <property type="entry name" value="PHA_gran_rgn"/>
    <property type="match status" value="1"/>
</dbReference>
<proteinExistence type="predicted"/>
<dbReference type="InterPro" id="IPR013433">
    <property type="entry name" value="PHA_gran_rgn"/>
</dbReference>
<dbReference type="EMBL" id="JAANIU010007031">
    <property type="protein sequence ID" value="KAG1539322.1"/>
    <property type="molecule type" value="Genomic_DNA"/>
</dbReference>
<evidence type="ECO:0000313" key="1">
    <source>
        <dbReference type="EMBL" id="KAG1539322.1"/>
    </source>
</evidence>
<organism evidence="1 2">
    <name type="scientific">Rhizopus delemar</name>
    <dbReference type="NCBI Taxonomy" id="936053"/>
    <lineage>
        <taxon>Eukaryota</taxon>
        <taxon>Fungi</taxon>
        <taxon>Fungi incertae sedis</taxon>
        <taxon>Mucoromycota</taxon>
        <taxon>Mucoromycotina</taxon>
        <taxon>Mucoromycetes</taxon>
        <taxon>Mucorales</taxon>
        <taxon>Mucorineae</taxon>
        <taxon>Rhizopodaceae</taxon>
        <taxon>Rhizopus</taxon>
    </lineage>
</organism>
<comment type="caution">
    <text evidence="1">The sequence shown here is derived from an EMBL/GenBank/DDBJ whole genome shotgun (WGS) entry which is preliminary data.</text>
</comment>
<gene>
    <name evidence="1" type="ORF">G6F50_014530</name>
</gene>
<reference evidence="1 2" key="1">
    <citation type="journal article" date="2020" name="Microb. Genom.">
        <title>Genetic diversity of clinical and environmental Mucorales isolates obtained from an investigation of mucormycosis cases among solid organ transplant recipients.</title>
        <authorList>
            <person name="Nguyen M.H."/>
            <person name="Kaul D."/>
            <person name="Muto C."/>
            <person name="Cheng S.J."/>
            <person name="Richter R.A."/>
            <person name="Bruno V.M."/>
            <person name="Liu G."/>
            <person name="Beyhan S."/>
            <person name="Sundermann A.J."/>
            <person name="Mounaud S."/>
            <person name="Pasculle A.W."/>
            <person name="Nierman W.C."/>
            <person name="Driscoll E."/>
            <person name="Cumbie R."/>
            <person name="Clancy C.J."/>
            <person name="Dupont C.L."/>
        </authorList>
    </citation>
    <scope>NUCLEOTIDE SEQUENCE [LARGE SCALE GENOMIC DNA]</scope>
    <source>
        <strain evidence="1 2">GL24</strain>
    </source>
</reference>
<dbReference type="AlphaFoldDB" id="A0A9P6Y529"/>
<protein>
    <submittedName>
        <fullName evidence="1">Uncharacterized protein</fullName>
    </submittedName>
</protein>
<keyword evidence="2" id="KW-1185">Reference proteome</keyword>